<evidence type="ECO:0000256" key="3">
    <source>
        <dbReference type="ARBA" id="ARBA00022833"/>
    </source>
</evidence>
<dbReference type="InterPro" id="IPR003656">
    <property type="entry name" value="Znf_BED"/>
</dbReference>
<evidence type="ECO:0000256" key="1">
    <source>
        <dbReference type="ARBA" id="ARBA00022723"/>
    </source>
</evidence>
<evidence type="ECO:0000259" key="5">
    <source>
        <dbReference type="PROSITE" id="PS50808"/>
    </source>
</evidence>
<dbReference type="InterPro" id="IPR053031">
    <property type="entry name" value="Cuticle_assoc_protein"/>
</dbReference>
<dbReference type="PROSITE" id="PS50808">
    <property type="entry name" value="ZF_BED"/>
    <property type="match status" value="1"/>
</dbReference>
<evidence type="ECO:0000256" key="4">
    <source>
        <dbReference type="PROSITE-ProRule" id="PRU00027"/>
    </source>
</evidence>
<keyword evidence="3" id="KW-0862">Zinc</keyword>
<dbReference type="PANTHER" id="PTHR34396">
    <property type="entry name" value="OS03G0264950 PROTEIN-RELATED"/>
    <property type="match status" value="1"/>
</dbReference>
<dbReference type="InterPro" id="IPR036236">
    <property type="entry name" value="Znf_C2H2_sf"/>
</dbReference>
<organism evidence="6 7">
    <name type="scientific">Rubus argutus</name>
    <name type="common">Southern blackberry</name>
    <dbReference type="NCBI Taxonomy" id="59490"/>
    <lineage>
        <taxon>Eukaryota</taxon>
        <taxon>Viridiplantae</taxon>
        <taxon>Streptophyta</taxon>
        <taxon>Embryophyta</taxon>
        <taxon>Tracheophyta</taxon>
        <taxon>Spermatophyta</taxon>
        <taxon>Magnoliopsida</taxon>
        <taxon>eudicotyledons</taxon>
        <taxon>Gunneridae</taxon>
        <taxon>Pentapetalae</taxon>
        <taxon>rosids</taxon>
        <taxon>fabids</taxon>
        <taxon>Rosales</taxon>
        <taxon>Rosaceae</taxon>
        <taxon>Rosoideae</taxon>
        <taxon>Rosoideae incertae sedis</taxon>
        <taxon>Rubus</taxon>
    </lineage>
</organism>
<feature type="domain" description="BED-type" evidence="5">
    <location>
        <begin position="26"/>
        <end position="84"/>
    </location>
</feature>
<dbReference type="AlphaFoldDB" id="A0AAW1VQ56"/>
<evidence type="ECO:0000313" key="6">
    <source>
        <dbReference type="EMBL" id="KAK9905250.1"/>
    </source>
</evidence>
<dbReference type="GO" id="GO:0008270">
    <property type="term" value="F:zinc ion binding"/>
    <property type="evidence" value="ECO:0007669"/>
    <property type="project" value="UniProtKB-KW"/>
</dbReference>
<dbReference type="SUPFAM" id="SSF57667">
    <property type="entry name" value="beta-beta-alpha zinc fingers"/>
    <property type="match status" value="1"/>
</dbReference>
<evidence type="ECO:0000313" key="7">
    <source>
        <dbReference type="Proteomes" id="UP001457282"/>
    </source>
</evidence>
<keyword evidence="2 4" id="KW-0863">Zinc-finger</keyword>
<dbReference type="Proteomes" id="UP001457282">
    <property type="component" value="Unassembled WGS sequence"/>
</dbReference>
<protein>
    <recommendedName>
        <fullName evidence="5">BED-type domain-containing protein</fullName>
    </recommendedName>
</protein>
<evidence type="ECO:0000256" key="2">
    <source>
        <dbReference type="ARBA" id="ARBA00022771"/>
    </source>
</evidence>
<dbReference type="Pfam" id="PF02892">
    <property type="entry name" value="zf-BED"/>
    <property type="match status" value="1"/>
</dbReference>
<gene>
    <name evidence="6" type="ORF">M0R45_000362</name>
</gene>
<dbReference type="GO" id="GO:1990837">
    <property type="term" value="F:sequence-specific double-stranded DNA binding"/>
    <property type="evidence" value="ECO:0007669"/>
    <property type="project" value="TreeGrafter"/>
</dbReference>
<sequence length="135" mass="15198">MENTNEANLTDCGGSHVLEPPTKTPKFKSLVWSLFERVRINEHGELITKNKCSICKALLNGGPTAGTSHLKRHLKMHEKAQAEAGQMQLGSDPHDNLNKYGYNKENAHKELVDFIIIAELPFTFVEKHDFKGMIQ</sequence>
<keyword evidence="1" id="KW-0479">Metal-binding</keyword>
<name>A0AAW1VQ56_RUBAR</name>
<keyword evidence="7" id="KW-1185">Reference proteome</keyword>
<reference evidence="6 7" key="1">
    <citation type="journal article" date="2023" name="G3 (Bethesda)">
        <title>A chromosome-length genome assembly and annotation of blackberry (Rubus argutus, cv. 'Hillquist').</title>
        <authorList>
            <person name="Bruna T."/>
            <person name="Aryal R."/>
            <person name="Dudchenko O."/>
            <person name="Sargent D.J."/>
            <person name="Mead D."/>
            <person name="Buti M."/>
            <person name="Cavallini A."/>
            <person name="Hytonen T."/>
            <person name="Andres J."/>
            <person name="Pham M."/>
            <person name="Weisz D."/>
            <person name="Mascagni F."/>
            <person name="Usai G."/>
            <person name="Natali L."/>
            <person name="Bassil N."/>
            <person name="Fernandez G.E."/>
            <person name="Lomsadze A."/>
            <person name="Armour M."/>
            <person name="Olukolu B."/>
            <person name="Poorten T."/>
            <person name="Britton C."/>
            <person name="Davik J."/>
            <person name="Ashrafi H."/>
            <person name="Aiden E.L."/>
            <person name="Borodovsky M."/>
            <person name="Worthington M."/>
        </authorList>
    </citation>
    <scope>NUCLEOTIDE SEQUENCE [LARGE SCALE GENOMIC DNA]</scope>
    <source>
        <strain evidence="6">PI 553951</strain>
    </source>
</reference>
<comment type="caution">
    <text evidence="6">The sequence shown here is derived from an EMBL/GenBank/DDBJ whole genome shotgun (WGS) entry which is preliminary data.</text>
</comment>
<dbReference type="PANTHER" id="PTHR34396:SF25">
    <property type="entry name" value="BOUNDARY ELEMENT ASSOCIATED FACTOR"/>
    <property type="match status" value="1"/>
</dbReference>
<dbReference type="EMBL" id="JBEDUW010000166">
    <property type="protein sequence ID" value="KAK9905250.1"/>
    <property type="molecule type" value="Genomic_DNA"/>
</dbReference>
<dbReference type="GO" id="GO:0006357">
    <property type="term" value="P:regulation of transcription by RNA polymerase II"/>
    <property type="evidence" value="ECO:0007669"/>
    <property type="project" value="TreeGrafter"/>
</dbReference>
<proteinExistence type="predicted"/>
<dbReference type="GO" id="GO:0005634">
    <property type="term" value="C:nucleus"/>
    <property type="evidence" value="ECO:0007669"/>
    <property type="project" value="TreeGrafter"/>
</dbReference>
<accession>A0AAW1VQ56</accession>
<dbReference type="SMART" id="SM00614">
    <property type="entry name" value="ZnF_BED"/>
    <property type="match status" value="1"/>
</dbReference>